<evidence type="ECO:0000313" key="5">
    <source>
        <dbReference type="EMBL" id="RKE49361.1"/>
    </source>
</evidence>
<protein>
    <recommendedName>
        <fullName evidence="4">4-O-beta-D-mannosyl-D-glucose phosphorylase</fullName>
        <shortName evidence="4">MGP</shortName>
        <shortName evidence="4">Mannosylglucose phosphorylase</shortName>
        <ecNumber evidence="4">2.4.1.281</ecNumber>
    </recommendedName>
</protein>
<dbReference type="InterPro" id="IPR007184">
    <property type="entry name" value="Mannoside_phosphorylase"/>
</dbReference>
<comment type="caution">
    <text evidence="5">The sequence shown here is derived from an EMBL/GenBank/DDBJ whole genome shotgun (WGS) entry which is preliminary data.</text>
</comment>
<evidence type="ECO:0000256" key="1">
    <source>
        <dbReference type="ARBA" id="ARBA00022676"/>
    </source>
</evidence>
<accession>A0A420AYB1</accession>
<dbReference type="InterPro" id="IPR028583">
    <property type="entry name" value="Man_Glc_phosphorylase"/>
</dbReference>
<dbReference type="HAMAP" id="MF_00928">
    <property type="entry name" value="Man_Glc_phosphorylase"/>
    <property type="match status" value="1"/>
</dbReference>
<sequence length="403" mass="45479">MSESFERQQAYIIETQRLLLEKANVGLSSPGKIVTRYFNPVVTKEHIPLTWRYDFNPLTNPHFLERIAFNSTMNAGAIYWKGKYLLFVRVEGVDRKSFFAIAESDNGIDQFRFWDHPVSLPDLESDETNVYDLRLTAHDDGWVYGIFCSERRASDAAPGDLSSAVASAGIIRSKDLIHWERLPNLKADSQQRNVVLHPEFVQGKYAFYTRPQDDFILAKSGGGIGWALVEDITKAVIQKEKIINKRFYHTIKELKNGEGPTPLKTEKGWLHLAHGVRGTAAGLRYVLYLYLTSLEDPSELIAEPAGYLMAPEGEERVGDVSNVLFSNGWIMDADGTVYIYYASSDTRTHVAVSSVTKLLDYCLNTPADGLRSAESLRKVINLIDHNMHYINNKSRGEVGHLSQ</sequence>
<dbReference type="PANTHER" id="PTHR34106">
    <property type="entry name" value="GLYCOSIDASE"/>
    <property type="match status" value="1"/>
</dbReference>
<keyword evidence="2 4" id="KW-0808">Transferase</keyword>
<name>A0A420AYB1_SPHD1</name>
<dbReference type="InterPro" id="IPR023296">
    <property type="entry name" value="Glyco_hydro_beta-prop_sf"/>
</dbReference>
<comment type="catalytic activity">
    <reaction evidence="4">
        <text>beta-D-mannosyl-(1-&gt;4)-D-glucose + phosphate = alpha-D-mannose 1-phosphate + D-glucose</text>
        <dbReference type="Rhea" id="RHEA:32531"/>
        <dbReference type="ChEBI" id="CHEBI:4167"/>
        <dbReference type="ChEBI" id="CHEBI:43474"/>
        <dbReference type="ChEBI" id="CHEBI:58409"/>
        <dbReference type="ChEBI" id="CHEBI:64351"/>
        <dbReference type="EC" id="2.4.1.281"/>
    </reaction>
</comment>
<dbReference type="GO" id="GO:0016758">
    <property type="term" value="F:hexosyltransferase activity"/>
    <property type="evidence" value="ECO:0007669"/>
    <property type="project" value="UniProtKB-UniRule"/>
</dbReference>
<reference evidence="5 6" key="1">
    <citation type="submission" date="2018-09" db="EMBL/GenBank/DDBJ databases">
        <title>Genomic Encyclopedia of Type Strains, Phase III (KMG-III): the genomes of soil and plant-associated and newly described type strains.</title>
        <authorList>
            <person name="Whitman W."/>
        </authorList>
    </citation>
    <scope>NUCLEOTIDE SEQUENCE [LARGE SCALE GENOMIC DNA]</scope>
    <source>
        <strain evidence="5 6">CECT 7938</strain>
    </source>
</reference>
<dbReference type="PIRSF" id="PIRSF016202">
    <property type="entry name" value="PH1107"/>
    <property type="match status" value="1"/>
</dbReference>
<evidence type="ECO:0000313" key="6">
    <source>
        <dbReference type="Proteomes" id="UP000286246"/>
    </source>
</evidence>
<dbReference type="OrthoDB" id="9775877at2"/>
<dbReference type="AlphaFoldDB" id="A0A420AYB1"/>
<dbReference type="SUPFAM" id="SSF75005">
    <property type="entry name" value="Arabinanase/levansucrase/invertase"/>
    <property type="match status" value="1"/>
</dbReference>
<gene>
    <name evidence="5" type="ORF">DFQ12_3475</name>
</gene>
<dbReference type="Proteomes" id="UP000286246">
    <property type="component" value="Unassembled WGS sequence"/>
</dbReference>
<keyword evidence="4" id="KW-0119">Carbohydrate metabolism</keyword>
<evidence type="ECO:0000256" key="2">
    <source>
        <dbReference type="ARBA" id="ARBA00022679"/>
    </source>
</evidence>
<evidence type="ECO:0000256" key="3">
    <source>
        <dbReference type="ARBA" id="ARBA00024356"/>
    </source>
</evidence>
<evidence type="ECO:0000256" key="4">
    <source>
        <dbReference type="HAMAP-Rule" id="MF_00928"/>
    </source>
</evidence>
<keyword evidence="1 4" id="KW-0328">Glycosyltransferase</keyword>
<dbReference type="RefSeq" id="WP_120260219.1">
    <property type="nucleotide sequence ID" value="NZ_RAPY01000003.1"/>
</dbReference>
<dbReference type="EMBL" id="RAPY01000003">
    <property type="protein sequence ID" value="RKE49361.1"/>
    <property type="molecule type" value="Genomic_DNA"/>
</dbReference>
<comment type="function">
    <text evidence="4">Converts 4-O-beta-D-mannopyranosyl-D-glucopyranose (Man-Glc) to mannose 1-phosphate (Man1P) and glucose.</text>
</comment>
<comment type="similarity">
    <text evidence="3 4">Belongs to the glycosyl hydrolase 130 family.</text>
</comment>
<dbReference type="Gene3D" id="2.115.10.20">
    <property type="entry name" value="Glycosyl hydrolase domain, family 43"/>
    <property type="match status" value="1"/>
</dbReference>
<dbReference type="GO" id="GO:0005975">
    <property type="term" value="P:carbohydrate metabolic process"/>
    <property type="evidence" value="ECO:0007669"/>
    <property type="project" value="UniProtKB-UniRule"/>
</dbReference>
<organism evidence="5 6">
    <name type="scientific">Sphingobacterium detergens</name>
    <dbReference type="NCBI Taxonomy" id="1145106"/>
    <lineage>
        <taxon>Bacteria</taxon>
        <taxon>Pseudomonadati</taxon>
        <taxon>Bacteroidota</taxon>
        <taxon>Sphingobacteriia</taxon>
        <taxon>Sphingobacteriales</taxon>
        <taxon>Sphingobacteriaceae</taxon>
        <taxon>Sphingobacterium</taxon>
    </lineage>
</organism>
<keyword evidence="4" id="KW-0961">Cell wall biogenesis/degradation</keyword>
<dbReference type="EC" id="2.4.1.281" evidence="4"/>
<dbReference type="PANTHER" id="PTHR34106:SF1">
    <property type="entry name" value="1,4-BETA-MANNOSYL-N-ACETYLGLUCOSAMINE PHOSPHORYLASE"/>
    <property type="match status" value="1"/>
</dbReference>
<proteinExistence type="inferred from homology"/>
<keyword evidence="6" id="KW-1185">Reference proteome</keyword>
<dbReference type="GO" id="GO:0071555">
    <property type="term" value="P:cell wall organization"/>
    <property type="evidence" value="ECO:0007669"/>
    <property type="project" value="UniProtKB-KW"/>
</dbReference>
<dbReference type="Pfam" id="PF04041">
    <property type="entry name" value="Glyco_hydro_130"/>
    <property type="match status" value="1"/>
</dbReference>